<feature type="active site" description="Proton donor" evidence="11">
    <location>
        <position position="122"/>
    </location>
</feature>
<keyword evidence="8 13" id="KW-0326">Glycosidase</keyword>
<dbReference type="InterPro" id="IPR012341">
    <property type="entry name" value="6hp_glycosidase-like_sf"/>
</dbReference>
<evidence type="ECO:0000256" key="14">
    <source>
        <dbReference type="SAM" id="SignalP"/>
    </source>
</evidence>
<dbReference type="InterPro" id="IPR036026">
    <property type="entry name" value="Seven-hairpin_glycosidases"/>
</dbReference>
<dbReference type="AlphaFoldDB" id="A0A9P9IME8"/>
<keyword evidence="12" id="KW-0106">Calcium</keyword>
<comment type="pathway">
    <text evidence="2">Protein modification; protein glycosylation.</text>
</comment>
<dbReference type="InterPro" id="IPR050749">
    <property type="entry name" value="Glycosyl_Hydrolase_47"/>
</dbReference>
<organism evidence="15 16">
    <name type="scientific">Dactylonectria macrodidyma</name>
    <dbReference type="NCBI Taxonomy" id="307937"/>
    <lineage>
        <taxon>Eukaryota</taxon>
        <taxon>Fungi</taxon>
        <taxon>Dikarya</taxon>
        <taxon>Ascomycota</taxon>
        <taxon>Pezizomycotina</taxon>
        <taxon>Sordariomycetes</taxon>
        <taxon>Hypocreomycetidae</taxon>
        <taxon>Hypocreales</taxon>
        <taxon>Nectriaceae</taxon>
        <taxon>Dactylonectria</taxon>
    </lineage>
</organism>
<evidence type="ECO:0000256" key="10">
    <source>
        <dbReference type="ARBA" id="ARBA00048605"/>
    </source>
</evidence>
<evidence type="ECO:0000256" key="5">
    <source>
        <dbReference type="ARBA" id="ARBA00022801"/>
    </source>
</evidence>
<dbReference type="Proteomes" id="UP000738349">
    <property type="component" value="Unassembled WGS sequence"/>
</dbReference>
<evidence type="ECO:0000256" key="8">
    <source>
        <dbReference type="ARBA" id="ARBA00023295"/>
    </source>
</evidence>
<dbReference type="GO" id="GO:0005975">
    <property type="term" value="P:carbohydrate metabolic process"/>
    <property type="evidence" value="ECO:0007669"/>
    <property type="project" value="InterPro"/>
</dbReference>
<dbReference type="SUPFAM" id="SSF48225">
    <property type="entry name" value="Seven-hairpin glycosidases"/>
    <property type="match status" value="1"/>
</dbReference>
<evidence type="ECO:0000256" key="3">
    <source>
        <dbReference type="ARBA" id="ARBA00007658"/>
    </source>
</evidence>
<evidence type="ECO:0000313" key="16">
    <source>
        <dbReference type="Proteomes" id="UP000738349"/>
    </source>
</evidence>
<dbReference type="Gene3D" id="1.50.10.10">
    <property type="match status" value="1"/>
</dbReference>
<accession>A0A9P9IME8</accession>
<keyword evidence="16" id="KW-1185">Reference proteome</keyword>
<dbReference type="EC" id="3.2.1.-" evidence="13"/>
<comment type="catalytic activity">
    <reaction evidence="10">
        <text>N(4)-(alpha-D-Man-(1-&gt;2)-alpha-D-Man-(1-&gt;2)-alpha-D-Man-(1-&gt;3)-[alpha-D-Man-(1-&gt;2)-alpha-D-Man-(1-&gt;3)-[alpha-D-Man-(1-&gt;2)-alpha-D-Man-(1-&gt;6)]-alpha-D-Man-(1-&gt;6)]-beta-D-Man-(1-&gt;4)-beta-D-GlcNAc-(1-&gt;4)-beta-D-GlcNAc)-L-asparaginyl-[protein] (N-glucan mannose isomer 9A1,2,3B1,2,3) + 4 H2O = N(4)-(alpha-D-Man-(1-&gt;3)-[alpha-D-Man-(1-&gt;3)-[alpha-D-Man-(1-&gt;6)]-alpha-D-Man-(1-&gt;6)]-beta-D-Man-(1-&gt;4)-beta-D-GlcNAc-(1-&gt;4)-beta-D-GlcNAc)-L-asparaginyl-[protein] (N-glucan mannose isomer 5A1,2) + 4 beta-D-mannose</text>
        <dbReference type="Rhea" id="RHEA:56008"/>
        <dbReference type="Rhea" id="RHEA-COMP:14356"/>
        <dbReference type="Rhea" id="RHEA-COMP:14367"/>
        <dbReference type="ChEBI" id="CHEBI:15377"/>
        <dbReference type="ChEBI" id="CHEBI:28563"/>
        <dbReference type="ChEBI" id="CHEBI:59087"/>
        <dbReference type="ChEBI" id="CHEBI:139493"/>
        <dbReference type="EC" id="3.2.1.113"/>
    </reaction>
</comment>
<evidence type="ECO:0000256" key="6">
    <source>
        <dbReference type="ARBA" id="ARBA00023157"/>
    </source>
</evidence>
<evidence type="ECO:0000256" key="7">
    <source>
        <dbReference type="ARBA" id="ARBA00023180"/>
    </source>
</evidence>
<dbReference type="InterPro" id="IPR001382">
    <property type="entry name" value="Glyco_hydro_47"/>
</dbReference>
<reference evidence="15" key="1">
    <citation type="journal article" date="2021" name="Nat. Commun.">
        <title>Genetic determinants of endophytism in the Arabidopsis root mycobiome.</title>
        <authorList>
            <person name="Mesny F."/>
            <person name="Miyauchi S."/>
            <person name="Thiergart T."/>
            <person name="Pickel B."/>
            <person name="Atanasova L."/>
            <person name="Karlsson M."/>
            <person name="Huettel B."/>
            <person name="Barry K.W."/>
            <person name="Haridas S."/>
            <person name="Chen C."/>
            <person name="Bauer D."/>
            <person name="Andreopoulos W."/>
            <person name="Pangilinan J."/>
            <person name="LaButti K."/>
            <person name="Riley R."/>
            <person name="Lipzen A."/>
            <person name="Clum A."/>
            <person name="Drula E."/>
            <person name="Henrissat B."/>
            <person name="Kohler A."/>
            <person name="Grigoriev I.V."/>
            <person name="Martin F.M."/>
            <person name="Hacquard S."/>
        </authorList>
    </citation>
    <scope>NUCLEOTIDE SEQUENCE</scope>
    <source>
        <strain evidence="15">MPI-CAGE-AT-0147</strain>
    </source>
</reference>
<comment type="similarity">
    <text evidence="3 13">Belongs to the glycosyl hydrolase 47 family.</text>
</comment>
<feature type="active site" evidence="11">
    <location>
        <position position="418"/>
    </location>
</feature>
<proteinExistence type="inferred from homology"/>
<feature type="signal peptide" evidence="14">
    <location>
        <begin position="1"/>
        <end position="25"/>
    </location>
</feature>
<keyword evidence="7" id="KW-0325">Glycoprotein</keyword>
<evidence type="ECO:0000256" key="9">
    <source>
        <dbReference type="ARBA" id="ARBA00047669"/>
    </source>
</evidence>
<comment type="caution">
    <text evidence="15">The sequence shown here is derived from an EMBL/GenBank/DDBJ whole genome shotgun (WGS) entry which is preliminary data.</text>
</comment>
<name>A0A9P9IME8_9HYPO</name>
<keyword evidence="6" id="KW-1015">Disulfide bond</keyword>
<keyword evidence="12" id="KW-0479">Metal-binding</keyword>
<feature type="binding site" evidence="12">
    <location>
        <position position="510"/>
    </location>
    <ligand>
        <name>Ca(2+)</name>
        <dbReference type="ChEBI" id="CHEBI:29108"/>
    </ligand>
</feature>
<comment type="cofactor">
    <cofactor evidence="1 12">
        <name>Ca(2+)</name>
        <dbReference type="ChEBI" id="CHEBI:29108"/>
    </cofactor>
</comment>
<dbReference type="OrthoDB" id="8118055at2759"/>
<dbReference type="GO" id="GO:0036503">
    <property type="term" value="P:ERAD pathway"/>
    <property type="evidence" value="ECO:0007669"/>
    <property type="project" value="UniProtKB-ARBA"/>
</dbReference>
<evidence type="ECO:0000256" key="13">
    <source>
        <dbReference type="RuleBase" id="RU361193"/>
    </source>
</evidence>
<evidence type="ECO:0000256" key="11">
    <source>
        <dbReference type="PIRSR" id="PIRSR601382-1"/>
    </source>
</evidence>
<dbReference type="GO" id="GO:0016020">
    <property type="term" value="C:membrane"/>
    <property type="evidence" value="ECO:0007669"/>
    <property type="project" value="InterPro"/>
</dbReference>
<dbReference type="FunFam" id="1.50.10.10:FF:000047">
    <property type="entry name" value="Mannosyl-oligosaccharide alpha-1,2-mannosidase"/>
    <property type="match status" value="1"/>
</dbReference>
<dbReference type="PRINTS" id="PR00747">
    <property type="entry name" value="GLYHDRLASE47"/>
</dbReference>
<keyword evidence="5 13" id="KW-0378">Hydrolase</keyword>
<protein>
    <recommendedName>
        <fullName evidence="13">alpha-1,2-Mannosidase</fullName>
        <ecNumber evidence="13">3.2.1.-</ecNumber>
    </recommendedName>
</protein>
<evidence type="ECO:0000256" key="4">
    <source>
        <dbReference type="ARBA" id="ARBA00022729"/>
    </source>
</evidence>
<comment type="catalytic activity">
    <reaction evidence="9">
        <text>N(4)-(alpha-D-Man-(1-&gt;2)-alpha-D-Man-(1-&gt;2)-alpha-D-Man-(1-&gt;3)-[alpha-D-Man-(1-&gt;3)-[alpha-D-Man-(1-&gt;2)-alpha-D-Man-(1-&gt;6)]-alpha-D-Man-(1-&gt;6)]-beta-D-Man-(1-&gt;4)-beta-D-GlcNAc-(1-&gt;4)-beta-D-GlcNAc)-L-asparaginyl-[protein] (N-glucan mannose isomer 8A1,2,3B1,3) + 3 H2O = N(4)-(alpha-D-Man-(1-&gt;3)-[alpha-D-Man-(1-&gt;3)-[alpha-D-Man-(1-&gt;6)]-alpha-D-Man-(1-&gt;6)]-beta-D-Man-(1-&gt;4)-beta-D-GlcNAc-(1-&gt;4)-beta-D-GlcNAc)-L-asparaginyl-[protein] (N-glucan mannose isomer 5A1,2) + 3 beta-D-mannose</text>
        <dbReference type="Rhea" id="RHEA:56028"/>
        <dbReference type="Rhea" id="RHEA-COMP:14358"/>
        <dbReference type="Rhea" id="RHEA-COMP:14367"/>
        <dbReference type="ChEBI" id="CHEBI:15377"/>
        <dbReference type="ChEBI" id="CHEBI:28563"/>
        <dbReference type="ChEBI" id="CHEBI:59087"/>
        <dbReference type="ChEBI" id="CHEBI:60628"/>
        <dbReference type="EC" id="3.2.1.113"/>
    </reaction>
</comment>
<dbReference type="EMBL" id="JAGMUV010000021">
    <property type="protein sequence ID" value="KAH7124534.1"/>
    <property type="molecule type" value="Genomic_DNA"/>
</dbReference>
<evidence type="ECO:0000256" key="1">
    <source>
        <dbReference type="ARBA" id="ARBA00001913"/>
    </source>
</evidence>
<evidence type="ECO:0000256" key="12">
    <source>
        <dbReference type="PIRSR" id="PIRSR601382-2"/>
    </source>
</evidence>
<feature type="active site" description="Proton donor" evidence="11">
    <location>
        <position position="375"/>
    </location>
</feature>
<dbReference type="GO" id="GO:0005783">
    <property type="term" value="C:endoplasmic reticulum"/>
    <property type="evidence" value="ECO:0007669"/>
    <property type="project" value="TreeGrafter"/>
</dbReference>
<gene>
    <name evidence="15" type="ORF">EDB81DRAFT_911369</name>
</gene>
<feature type="active site" evidence="11">
    <location>
        <position position="267"/>
    </location>
</feature>
<evidence type="ECO:0000256" key="2">
    <source>
        <dbReference type="ARBA" id="ARBA00004922"/>
    </source>
</evidence>
<evidence type="ECO:0000313" key="15">
    <source>
        <dbReference type="EMBL" id="KAH7124534.1"/>
    </source>
</evidence>
<feature type="chain" id="PRO_5040498222" description="alpha-1,2-Mannosidase" evidence="14">
    <location>
        <begin position="26"/>
        <end position="522"/>
    </location>
</feature>
<dbReference type="GO" id="GO:0005509">
    <property type="term" value="F:calcium ion binding"/>
    <property type="evidence" value="ECO:0007669"/>
    <property type="project" value="InterPro"/>
</dbReference>
<keyword evidence="4 14" id="KW-0732">Signal</keyword>
<dbReference type="PANTHER" id="PTHR11742">
    <property type="entry name" value="MANNOSYL-OLIGOSACCHARIDE ALPHA-1,2-MANNOSIDASE-RELATED"/>
    <property type="match status" value="1"/>
</dbReference>
<dbReference type="PANTHER" id="PTHR11742:SF101">
    <property type="entry name" value="MANNOSYL-OLIGOSACCHARIDE ALPHA-1,2-MANNOSIDASE 1B"/>
    <property type="match status" value="1"/>
</dbReference>
<dbReference type="GO" id="GO:0004571">
    <property type="term" value="F:mannosyl-oligosaccharide 1,2-alpha-mannosidase activity"/>
    <property type="evidence" value="ECO:0007669"/>
    <property type="project" value="UniProtKB-EC"/>
</dbReference>
<sequence>MRLSSGLAFILGFTLPMLVSPLSDAGKRAVPRPNASRAEAVREAFQISWKAYYDHAFPHDSLRPISNTFSDDRNGWSVTSIDALTTAILMEEEEIVNQILKYIPEIDFTTTKAVNQAISVFETTIRYLGGLISSYDLLNGPMKHLATDPEKVEALLKQAQSLADSLSIAFNTPSGVPDGVIYLNPEPRLSGADRNSIAGFGTLVLEWTRLSDLTGNKRYANLAQVAQAYMIHPTGSPEPFPGLVGHQVSTKDGKFLDSNGGWGGGTDSFYEYLIKMYLYDPEEFAEYKDRWVLAADSTIDFLASHPTSRKDLTFLSGYSGTRTNPSSGHLASFAGGNFILGGILLNEDKYIDFGLELAESYYETYYQTASGVGPEGFRWVDSAQELSADNVDPPADQADFYEEAGFWATSRGYILRPETMESLYYAYRATGDPKYQKMAWMGFQHIQRACRAGSAYAHLRDVTKADGGGHGDFMQSFWLAETLKYLYLIFAPDSIVQVQADISNGFVFNTEAHPIKKCSHRI</sequence>
<dbReference type="Pfam" id="PF01532">
    <property type="entry name" value="Glyco_hydro_47"/>
    <property type="match status" value="1"/>
</dbReference>